<organism evidence="1 2">
    <name type="scientific">alpha proteobacterium IMCC14465</name>
    <dbReference type="NCBI Taxonomy" id="1220535"/>
    <lineage>
        <taxon>Bacteria</taxon>
        <taxon>Pseudomonadati</taxon>
        <taxon>Pseudomonadota</taxon>
        <taxon>Alphaproteobacteria</taxon>
        <taxon>PS1 clade</taxon>
    </lineage>
</organism>
<evidence type="ECO:0000313" key="2">
    <source>
        <dbReference type="Proteomes" id="UP000004836"/>
    </source>
</evidence>
<reference evidence="1 2" key="1">
    <citation type="journal article" date="2012" name="J. Bacteriol.">
        <title>Genome Sequence of Strain IMCC14465, Isolated from the East Sea, Belonging to the PS1 Clade of Alphaproteobacteria.</title>
        <authorList>
            <person name="Yang S.J."/>
            <person name="Kang I."/>
            <person name="Cho J.C."/>
        </authorList>
    </citation>
    <scope>NUCLEOTIDE SEQUENCE [LARGE SCALE GENOMIC DNA]</scope>
    <source>
        <strain evidence="1 2">IMCC14465</strain>
    </source>
</reference>
<keyword evidence="2" id="KW-1185">Reference proteome</keyword>
<dbReference type="Proteomes" id="UP000004836">
    <property type="component" value="Unassembled WGS sequence"/>
</dbReference>
<accession>J9DHT1</accession>
<dbReference type="EMBL" id="ALYF01000003">
    <property type="protein sequence ID" value="EJW21466.1"/>
    <property type="molecule type" value="Genomic_DNA"/>
</dbReference>
<dbReference type="AlphaFoldDB" id="J9DHT1"/>
<sequence>MTSKADIFVILFKDKDTGVIASNILNKILDNASRDTYHLEACGNIWIAKVSGWTLEKLRESIQNKIKDIKDIEGDKFDPAFVVFEVKDKVSGYYYESLWDWLRAGDKND</sequence>
<proteinExistence type="predicted"/>
<name>J9DHT1_9PROT</name>
<evidence type="ECO:0000313" key="1">
    <source>
        <dbReference type="EMBL" id="EJW21466.1"/>
    </source>
</evidence>
<protein>
    <submittedName>
        <fullName evidence="1">Uncharacterized protein</fullName>
    </submittedName>
</protein>
<gene>
    <name evidence="1" type="ORF">IMCC14465_12620</name>
</gene>
<comment type="caution">
    <text evidence="1">The sequence shown here is derived from an EMBL/GenBank/DDBJ whole genome shotgun (WGS) entry which is preliminary data.</text>
</comment>